<dbReference type="EMBL" id="UYRT01003399">
    <property type="protein sequence ID" value="VDK33467.1"/>
    <property type="molecule type" value="Genomic_DNA"/>
</dbReference>
<evidence type="ECO:0000313" key="4">
    <source>
        <dbReference type="WBParaSite" id="GPUH_0000232401-mRNA-1"/>
    </source>
</evidence>
<keyword evidence="1" id="KW-0812">Transmembrane</keyword>
<dbReference type="AlphaFoldDB" id="A0A183D0S8"/>
<dbReference type="Proteomes" id="UP000271098">
    <property type="component" value="Unassembled WGS sequence"/>
</dbReference>
<dbReference type="WBParaSite" id="GPUH_0000232401-mRNA-1">
    <property type="protein sequence ID" value="GPUH_0000232401-mRNA-1"/>
    <property type="gene ID" value="GPUH_0000232401"/>
</dbReference>
<name>A0A183D0S8_9BILA</name>
<keyword evidence="3" id="KW-1185">Reference proteome</keyword>
<evidence type="ECO:0000313" key="3">
    <source>
        <dbReference type="Proteomes" id="UP000271098"/>
    </source>
</evidence>
<gene>
    <name evidence="2" type="ORF">GPUH_LOCUS2319</name>
</gene>
<keyword evidence="1" id="KW-0472">Membrane</keyword>
<evidence type="ECO:0000313" key="2">
    <source>
        <dbReference type="EMBL" id="VDK33467.1"/>
    </source>
</evidence>
<proteinExistence type="predicted"/>
<evidence type="ECO:0000256" key="1">
    <source>
        <dbReference type="SAM" id="Phobius"/>
    </source>
</evidence>
<organism evidence="4">
    <name type="scientific">Gongylonema pulchrum</name>
    <dbReference type="NCBI Taxonomy" id="637853"/>
    <lineage>
        <taxon>Eukaryota</taxon>
        <taxon>Metazoa</taxon>
        <taxon>Ecdysozoa</taxon>
        <taxon>Nematoda</taxon>
        <taxon>Chromadorea</taxon>
        <taxon>Rhabditida</taxon>
        <taxon>Spirurina</taxon>
        <taxon>Spiruromorpha</taxon>
        <taxon>Spiruroidea</taxon>
        <taxon>Gongylonematidae</taxon>
        <taxon>Gongylonema</taxon>
    </lineage>
</organism>
<accession>A0A183D0S8</accession>
<sequence length="82" mass="9481">MNQMTEPTKELVSKDQKATSLWTLGCPELIIPVVIFLTSLAKNFLIQKDRYAMLSWSVFALEIKIKRTFALLLYERFPSSLN</sequence>
<protein>
    <submittedName>
        <fullName evidence="2 4">Uncharacterized protein</fullName>
    </submittedName>
</protein>
<dbReference type="OrthoDB" id="5871328at2759"/>
<keyword evidence="1" id="KW-1133">Transmembrane helix</keyword>
<reference evidence="2 3" key="2">
    <citation type="submission" date="2018-11" db="EMBL/GenBank/DDBJ databases">
        <authorList>
            <consortium name="Pathogen Informatics"/>
        </authorList>
    </citation>
    <scope>NUCLEOTIDE SEQUENCE [LARGE SCALE GENOMIC DNA]</scope>
</reference>
<feature type="transmembrane region" description="Helical" evidence="1">
    <location>
        <begin position="20"/>
        <end position="41"/>
    </location>
</feature>
<reference evidence="4" key="1">
    <citation type="submission" date="2016-06" db="UniProtKB">
        <authorList>
            <consortium name="WormBaseParasite"/>
        </authorList>
    </citation>
    <scope>IDENTIFICATION</scope>
</reference>